<dbReference type="InterPro" id="IPR044005">
    <property type="entry name" value="DZR_2"/>
</dbReference>
<feature type="domain" description="Phosphoribosyltransferase" evidence="2">
    <location>
        <begin position="166"/>
        <end position="256"/>
    </location>
</feature>
<sequence length="261" mass="30214">MELKVLLRSFFHDLLFPEQKCLLCEKPIVGYAKDVSHHLSQMKYVCMTCKEQIEIPTSPYCQHCHKPLDHTTSTKINQSSDPLLCLDCQYQPNHAIVMNRSAVLYNTFLKEAIALYKYRGKESLSIVFSRLLKIAYDRYYQDLSIDYITFVPLHPNRLQERSFNQAEQLSLRLSRMVGIPIIDSIERVKETHKQSKSGKWERINEMKDAFQVKREVIEQIEGKTLLIVDDIYTTGATINECAKELTHSGASMVYSLTLSRA</sequence>
<dbReference type="Pfam" id="PF18912">
    <property type="entry name" value="DZR_2"/>
    <property type="match status" value="1"/>
</dbReference>
<keyword evidence="5" id="KW-1185">Reference proteome</keyword>
<evidence type="ECO:0000256" key="1">
    <source>
        <dbReference type="ARBA" id="ARBA00008007"/>
    </source>
</evidence>
<name>A0A4R3KJ78_9BACI</name>
<dbReference type="OrthoDB" id="9779910at2"/>
<dbReference type="InterPro" id="IPR029057">
    <property type="entry name" value="PRTase-like"/>
</dbReference>
<dbReference type="AlphaFoldDB" id="A0A4R3KJ78"/>
<dbReference type="CDD" id="cd06223">
    <property type="entry name" value="PRTases_typeI"/>
    <property type="match status" value="1"/>
</dbReference>
<evidence type="ECO:0000259" key="3">
    <source>
        <dbReference type="Pfam" id="PF18912"/>
    </source>
</evidence>
<feature type="domain" description="Double zinc ribbon" evidence="3">
    <location>
        <begin position="12"/>
        <end position="89"/>
    </location>
</feature>
<dbReference type="Proteomes" id="UP000295788">
    <property type="component" value="Unassembled WGS sequence"/>
</dbReference>
<dbReference type="RefSeq" id="WP_132767752.1">
    <property type="nucleotide sequence ID" value="NZ_SMAB01000005.1"/>
</dbReference>
<dbReference type="EMBL" id="SMAB01000005">
    <property type="protein sequence ID" value="TCS83325.1"/>
    <property type="molecule type" value="Genomic_DNA"/>
</dbReference>
<dbReference type="InterPro" id="IPR051910">
    <property type="entry name" value="ComF/GntX_DNA_util-trans"/>
</dbReference>
<dbReference type="Pfam" id="PF00156">
    <property type="entry name" value="Pribosyltran"/>
    <property type="match status" value="1"/>
</dbReference>
<dbReference type="Gene3D" id="3.40.50.2020">
    <property type="match status" value="1"/>
</dbReference>
<accession>A0A4R3KJ78</accession>
<protein>
    <submittedName>
        <fullName evidence="4">Competence protein ComFC</fullName>
    </submittedName>
</protein>
<dbReference type="PANTHER" id="PTHR47505">
    <property type="entry name" value="DNA UTILIZATION PROTEIN YHGH"/>
    <property type="match status" value="1"/>
</dbReference>
<dbReference type="PANTHER" id="PTHR47505:SF1">
    <property type="entry name" value="DNA UTILIZATION PROTEIN YHGH"/>
    <property type="match status" value="1"/>
</dbReference>
<gene>
    <name evidence="4" type="ORF">EDD72_10565</name>
</gene>
<evidence type="ECO:0000313" key="4">
    <source>
        <dbReference type="EMBL" id="TCS83325.1"/>
    </source>
</evidence>
<organism evidence="4 5">
    <name type="scientific">Tepidibacillus fermentans</name>
    <dbReference type="NCBI Taxonomy" id="1281767"/>
    <lineage>
        <taxon>Bacteria</taxon>
        <taxon>Bacillati</taxon>
        <taxon>Bacillota</taxon>
        <taxon>Bacilli</taxon>
        <taxon>Bacillales</taxon>
        <taxon>Bacillaceae</taxon>
        <taxon>Tepidibacillus</taxon>
    </lineage>
</organism>
<proteinExistence type="inferred from homology"/>
<dbReference type="SUPFAM" id="SSF53271">
    <property type="entry name" value="PRTase-like"/>
    <property type="match status" value="1"/>
</dbReference>
<evidence type="ECO:0000313" key="5">
    <source>
        <dbReference type="Proteomes" id="UP000295788"/>
    </source>
</evidence>
<dbReference type="InterPro" id="IPR000836">
    <property type="entry name" value="PRTase_dom"/>
</dbReference>
<reference evidence="4 5" key="1">
    <citation type="submission" date="2019-03" db="EMBL/GenBank/DDBJ databases">
        <title>Genomic Encyclopedia of Type Strains, Phase IV (KMG-IV): sequencing the most valuable type-strain genomes for metagenomic binning, comparative biology and taxonomic classification.</title>
        <authorList>
            <person name="Goeker M."/>
        </authorList>
    </citation>
    <scope>NUCLEOTIDE SEQUENCE [LARGE SCALE GENOMIC DNA]</scope>
    <source>
        <strain evidence="4 5">DSM 23802</strain>
    </source>
</reference>
<comment type="caution">
    <text evidence="4">The sequence shown here is derived from an EMBL/GenBank/DDBJ whole genome shotgun (WGS) entry which is preliminary data.</text>
</comment>
<comment type="similarity">
    <text evidence="1">Belongs to the ComF/GntX family.</text>
</comment>
<evidence type="ECO:0000259" key="2">
    <source>
        <dbReference type="Pfam" id="PF00156"/>
    </source>
</evidence>